<comment type="caution">
    <text evidence="1">The sequence shown here is derived from an EMBL/GenBank/DDBJ whole genome shotgun (WGS) entry which is preliminary data.</text>
</comment>
<feature type="non-terminal residue" evidence="1">
    <location>
        <position position="58"/>
    </location>
</feature>
<feature type="non-terminal residue" evidence="1">
    <location>
        <position position="1"/>
    </location>
</feature>
<proteinExistence type="predicted"/>
<keyword evidence="2" id="KW-1185">Reference proteome</keyword>
<organism evidence="1 2">
    <name type="scientific">Taxus chinensis</name>
    <name type="common">Chinese yew</name>
    <name type="synonym">Taxus wallichiana var. chinensis</name>
    <dbReference type="NCBI Taxonomy" id="29808"/>
    <lineage>
        <taxon>Eukaryota</taxon>
        <taxon>Viridiplantae</taxon>
        <taxon>Streptophyta</taxon>
        <taxon>Embryophyta</taxon>
        <taxon>Tracheophyta</taxon>
        <taxon>Spermatophyta</taxon>
        <taxon>Pinopsida</taxon>
        <taxon>Pinidae</taxon>
        <taxon>Conifers II</taxon>
        <taxon>Cupressales</taxon>
        <taxon>Taxaceae</taxon>
        <taxon>Taxus</taxon>
    </lineage>
</organism>
<accession>A0AA38FQC2</accession>
<gene>
    <name evidence="1" type="ORF">KI387_036748</name>
</gene>
<dbReference type="AlphaFoldDB" id="A0AA38FQC2"/>
<dbReference type="EMBL" id="JAHRHJ020000007">
    <property type="protein sequence ID" value="KAH9308837.1"/>
    <property type="molecule type" value="Genomic_DNA"/>
</dbReference>
<name>A0AA38FQC2_TAXCH</name>
<evidence type="ECO:0000313" key="2">
    <source>
        <dbReference type="Proteomes" id="UP000824469"/>
    </source>
</evidence>
<dbReference type="Proteomes" id="UP000824469">
    <property type="component" value="Unassembled WGS sequence"/>
</dbReference>
<protein>
    <submittedName>
        <fullName evidence="1">Uncharacterized protein</fullName>
    </submittedName>
</protein>
<sequence>TFIELLMVIKELKGIFKEVTPDQVLGIVEVTPGKVLKELEELKKLVDGVDVDFLEIFK</sequence>
<evidence type="ECO:0000313" key="1">
    <source>
        <dbReference type="EMBL" id="KAH9308837.1"/>
    </source>
</evidence>
<reference evidence="1 2" key="1">
    <citation type="journal article" date="2021" name="Nat. Plants">
        <title>The Taxus genome provides insights into paclitaxel biosynthesis.</title>
        <authorList>
            <person name="Xiong X."/>
            <person name="Gou J."/>
            <person name="Liao Q."/>
            <person name="Li Y."/>
            <person name="Zhou Q."/>
            <person name="Bi G."/>
            <person name="Li C."/>
            <person name="Du R."/>
            <person name="Wang X."/>
            <person name="Sun T."/>
            <person name="Guo L."/>
            <person name="Liang H."/>
            <person name="Lu P."/>
            <person name="Wu Y."/>
            <person name="Zhang Z."/>
            <person name="Ro D.K."/>
            <person name="Shang Y."/>
            <person name="Huang S."/>
            <person name="Yan J."/>
        </authorList>
    </citation>
    <scope>NUCLEOTIDE SEQUENCE [LARGE SCALE GENOMIC DNA]</scope>
    <source>
        <strain evidence="1">Ta-2019</strain>
    </source>
</reference>